<keyword evidence="4" id="KW-0808">Transferase</keyword>
<evidence type="ECO:0000313" key="4">
    <source>
        <dbReference type="EMBL" id="QPD00123.1"/>
    </source>
</evidence>
<dbReference type="EMBL" id="CP064654">
    <property type="protein sequence ID" value="QPD00123.1"/>
    <property type="molecule type" value="Genomic_DNA"/>
</dbReference>
<feature type="domain" description="MobA-like NTP transferase" evidence="3">
    <location>
        <begin position="22"/>
        <end position="131"/>
    </location>
</feature>
<evidence type="ECO:0000256" key="1">
    <source>
        <dbReference type="ARBA" id="ARBA00022842"/>
    </source>
</evidence>
<dbReference type="KEGG" id="qso:IRL76_06215"/>
<dbReference type="AlphaFoldDB" id="A0A7S8F6M0"/>
<name>A0A7S8F6M0_9SPHN</name>
<organism evidence="4 5">
    <name type="scientific">Qipengyuania soli</name>
    <dbReference type="NCBI Taxonomy" id="2782568"/>
    <lineage>
        <taxon>Bacteria</taxon>
        <taxon>Pseudomonadati</taxon>
        <taxon>Pseudomonadota</taxon>
        <taxon>Alphaproteobacteria</taxon>
        <taxon>Sphingomonadales</taxon>
        <taxon>Erythrobacteraceae</taxon>
        <taxon>Qipengyuania</taxon>
    </lineage>
</organism>
<evidence type="ECO:0000256" key="2">
    <source>
        <dbReference type="SAM" id="MobiDB-lite"/>
    </source>
</evidence>
<dbReference type="RefSeq" id="WP_200983917.1">
    <property type="nucleotide sequence ID" value="NZ_CP064654.1"/>
</dbReference>
<dbReference type="Pfam" id="PF12804">
    <property type="entry name" value="NTP_transf_3"/>
    <property type="match status" value="1"/>
</dbReference>
<protein>
    <submittedName>
        <fullName evidence="4">Nucleotidyltransferase family protein</fullName>
    </submittedName>
</protein>
<accession>A0A7S8F6M0</accession>
<dbReference type="Gene3D" id="3.90.550.10">
    <property type="entry name" value="Spore Coat Polysaccharide Biosynthesis Protein SpsA, Chain A"/>
    <property type="match status" value="1"/>
</dbReference>
<dbReference type="GO" id="GO:0016779">
    <property type="term" value="F:nucleotidyltransferase activity"/>
    <property type="evidence" value="ECO:0007669"/>
    <property type="project" value="UniProtKB-ARBA"/>
</dbReference>
<gene>
    <name evidence="4" type="ORF">IRL76_06215</name>
</gene>
<evidence type="ECO:0000313" key="5">
    <source>
        <dbReference type="Proteomes" id="UP000594459"/>
    </source>
</evidence>
<dbReference type="InterPro" id="IPR025877">
    <property type="entry name" value="MobA-like_NTP_Trfase"/>
</dbReference>
<proteinExistence type="predicted"/>
<reference evidence="4 5" key="1">
    <citation type="submission" date="2020-11" db="EMBL/GenBank/DDBJ databases">
        <title>The genome sequence of Erythrobacter sp. 6D36.</title>
        <authorList>
            <person name="Liu Y."/>
        </authorList>
    </citation>
    <scope>NUCLEOTIDE SEQUENCE [LARGE SCALE GENOMIC DNA]</scope>
    <source>
        <strain evidence="4 5">6D36</strain>
    </source>
</reference>
<keyword evidence="1" id="KW-0460">Magnesium</keyword>
<dbReference type="SUPFAM" id="SSF53448">
    <property type="entry name" value="Nucleotide-diphospho-sugar transferases"/>
    <property type="match status" value="1"/>
</dbReference>
<dbReference type="InterPro" id="IPR029044">
    <property type="entry name" value="Nucleotide-diphossugar_trans"/>
</dbReference>
<dbReference type="Proteomes" id="UP000594459">
    <property type="component" value="Chromosome"/>
</dbReference>
<feature type="region of interest" description="Disordered" evidence="2">
    <location>
        <begin position="1"/>
        <end position="21"/>
    </location>
</feature>
<sequence>MTSALVLAGTRPGGDPLAGAEGKPHKALIEIEGRALLDRVVTALRGANIERIGVSCDEGPVADLARTLGCEVLPTGTGPSESASIAFASLGAPIVITTADHALLQAAWVTELVTNTPADADLGVALARQEDIEAAVPGSKRTYLRFADGAWSGCNLFYLRTPRAQAALATWRSVEADRKRPWRIAGRLGLGTLVSYAFGRLGLAQGIERLGKRIGIEARLVRASNGLAAVDVDKPQDLQDIRAYLARTAT</sequence>
<keyword evidence="5" id="KW-1185">Reference proteome</keyword>
<evidence type="ECO:0000259" key="3">
    <source>
        <dbReference type="Pfam" id="PF12804"/>
    </source>
</evidence>